<keyword evidence="3" id="KW-0808">Transferase</keyword>
<dbReference type="PROSITE" id="PS52029">
    <property type="entry name" value="LD_TPASE"/>
    <property type="match status" value="1"/>
</dbReference>
<feature type="active site" description="Nucleophile" evidence="7">
    <location>
        <position position="141"/>
    </location>
</feature>
<comment type="similarity">
    <text evidence="2">Belongs to the YkuD family.</text>
</comment>
<dbReference type="GO" id="GO:0005576">
    <property type="term" value="C:extracellular region"/>
    <property type="evidence" value="ECO:0007669"/>
    <property type="project" value="TreeGrafter"/>
</dbReference>
<dbReference type="PANTHER" id="PTHR30582">
    <property type="entry name" value="L,D-TRANSPEPTIDASE"/>
    <property type="match status" value="1"/>
</dbReference>
<dbReference type="UniPathway" id="UPA00219"/>
<dbReference type="InterPro" id="IPR050979">
    <property type="entry name" value="LD-transpeptidase"/>
</dbReference>
<keyword evidence="6 7" id="KW-0961">Cell wall biogenesis/degradation</keyword>
<evidence type="ECO:0000256" key="4">
    <source>
        <dbReference type="ARBA" id="ARBA00022960"/>
    </source>
</evidence>
<dbReference type="InterPro" id="IPR005490">
    <property type="entry name" value="LD_TPept_cat_dom"/>
</dbReference>
<dbReference type="NCBIfam" id="NF004785">
    <property type="entry name" value="PRK06132.1-2"/>
    <property type="match status" value="1"/>
</dbReference>
<feature type="signal peptide" evidence="8">
    <location>
        <begin position="1"/>
        <end position="30"/>
    </location>
</feature>
<dbReference type="PIRSF" id="PIRSF029342">
    <property type="entry name" value="UCP029342_ErfK/YbiS/YcfS/YnhG"/>
    <property type="match status" value="1"/>
</dbReference>
<keyword evidence="4 7" id="KW-0133">Cell shape</keyword>
<dbReference type="PATRIC" id="fig|1384054.3.peg.1652"/>
<accession>A0A091B766</accession>
<dbReference type="GO" id="GO:0071972">
    <property type="term" value="F:peptidoglycan L,D-transpeptidase activity"/>
    <property type="evidence" value="ECO:0007669"/>
    <property type="project" value="TreeGrafter"/>
</dbReference>
<protein>
    <recommendedName>
        <fullName evidence="9">L,D-TPase catalytic domain-containing protein</fullName>
    </recommendedName>
</protein>
<dbReference type="GO" id="GO:0008360">
    <property type="term" value="P:regulation of cell shape"/>
    <property type="evidence" value="ECO:0007669"/>
    <property type="project" value="UniProtKB-UniRule"/>
</dbReference>
<keyword evidence="11" id="KW-1185">Reference proteome</keyword>
<dbReference type="EMBL" id="AVCH01000162">
    <property type="protein sequence ID" value="KFN47347.1"/>
    <property type="molecule type" value="Genomic_DNA"/>
</dbReference>
<gene>
    <name evidence="10" type="ORF">N790_07935</name>
</gene>
<feature type="active site" description="Proton donor/acceptor" evidence="7">
    <location>
        <position position="128"/>
    </location>
</feature>
<evidence type="ECO:0000256" key="5">
    <source>
        <dbReference type="ARBA" id="ARBA00022984"/>
    </source>
</evidence>
<dbReference type="SUPFAM" id="SSF141523">
    <property type="entry name" value="L,D-transpeptidase catalytic domain-like"/>
    <property type="match status" value="1"/>
</dbReference>
<evidence type="ECO:0000256" key="8">
    <source>
        <dbReference type="SAM" id="SignalP"/>
    </source>
</evidence>
<dbReference type="GO" id="GO:0018104">
    <property type="term" value="P:peptidoglycan-protein cross-linking"/>
    <property type="evidence" value="ECO:0007669"/>
    <property type="project" value="TreeGrafter"/>
</dbReference>
<dbReference type="InterPro" id="IPR038063">
    <property type="entry name" value="Transpep_catalytic_dom"/>
</dbReference>
<dbReference type="STRING" id="1384054.N790_07935"/>
<dbReference type="AlphaFoldDB" id="A0A091B766"/>
<evidence type="ECO:0000256" key="2">
    <source>
        <dbReference type="ARBA" id="ARBA00005992"/>
    </source>
</evidence>
<evidence type="ECO:0000256" key="7">
    <source>
        <dbReference type="PROSITE-ProRule" id="PRU01373"/>
    </source>
</evidence>
<dbReference type="RefSeq" id="WP_052385827.1">
    <property type="nucleotide sequence ID" value="NZ_AVCH01000162.1"/>
</dbReference>
<evidence type="ECO:0000313" key="10">
    <source>
        <dbReference type="EMBL" id="KFN47347.1"/>
    </source>
</evidence>
<organism evidence="10 11">
    <name type="scientific">Arenimonas malthae CC-JY-1</name>
    <dbReference type="NCBI Taxonomy" id="1384054"/>
    <lineage>
        <taxon>Bacteria</taxon>
        <taxon>Pseudomonadati</taxon>
        <taxon>Pseudomonadota</taxon>
        <taxon>Gammaproteobacteria</taxon>
        <taxon>Lysobacterales</taxon>
        <taxon>Lysobacteraceae</taxon>
        <taxon>Arenimonas</taxon>
    </lineage>
</organism>
<keyword evidence="8" id="KW-0732">Signal</keyword>
<evidence type="ECO:0000256" key="3">
    <source>
        <dbReference type="ARBA" id="ARBA00022679"/>
    </source>
</evidence>
<proteinExistence type="inferred from homology"/>
<dbReference type="PANTHER" id="PTHR30582:SF2">
    <property type="entry name" value="L,D-TRANSPEPTIDASE YCIB-RELATED"/>
    <property type="match status" value="1"/>
</dbReference>
<dbReference type="eggNOG" id="COG1376">
    <property type="taxonomic scope" value="Bacteria"/>
</dbReference>
<feature type="domain" description="L,D-TPase catalytic" evidence="9">
    <location>
        <begin position="56"/>
        <end position="165"/>
    </location>
</feature>
<keyword evidence="5 7" id="KW-0573">Peptidoglycan synthesis</keyword>
<reference evidence="10 11" key="1">
    <citation type="submission" date="2013-09" db="EMBL/GenBank/DDBJ databases">
        <title>Genome sequencing of Arenimonas malthae.</title>
        <authorList>
            <person name="Chen F."/>
            <person name="Wang G."/>
        </authorList>
    </citation>
    <scope>NUCLEOTIDE SEQUENCE [LARGE SCALE GENOMIC DNA]</scope>
    <source>
        <strain evidence="10 11">CC-JY-1</strain>
    </source>
</reference>
<sequence>MARDTRRPCFHGAWLLLALALPLAAAPPVAAPTPAPLQLLPGEYLWLPELAPKGPLLVLVSLPEQRAYVYRNGVRIGVATVSTGKKGYETPTGVFTILQKKREHYSNLYDDAPMPYMQRLTWDGVALHAGRVPGYPASHGCVRLPEAFSEKLFGVTERGMTVVIIDEPGRAPMLADPALFPMPPIPPRAGTPVAELTLPPPADAAYTWTPDAAPAGALTVVLSTGDREMVVLREGVEIGRAPIGVAGPLPGGTTAYTLLEGLREDAVPLLPQRPRRRWLRVLGEGGDDPAASLAAAALRVDPAFVARVYDALAPGATLVVTDERLRPASALTVLEGDGNRPPQPH</sequence>
<dbReference type="Proteomes" id="UP000029392">
    <property type="component" value="Unassembled WGS sequence"/>
</dbReference>
<evidence type="ECO:0000259" key="9">
    <source>
        <dbReference type="PROSITE" id="PS52029"/>
    </source>
</evidence>
<dbReference type="InterPro" id="IPR016915">
    <property type="entry name" value="UCP029342"/>
</dbReference>
<name>A0A091B766_9GAMM</name>
<evidence type="ECO:0000256" key="1">
    <source>
        <dbReference type="ARBA" id="ARBA00004752"/>
    </source>
</evidence>
<dbReference type="Pfam" id="PF03734">
    <property type="entry name" value="YkuD"/>
    <property type="match status" value="1"/>
</dbReference>
<evidence type="ECO:0000256" key="6">
    <source>
        <dbReference type="ARBA" id="ARBA00023316"/>
    </source>
</evidence>
<evidence type="ECO:0000313" key="11">
    <source>
        <dbReference type="Proteomes" id="UP000029392"/>
    </source>
</evidence>
<feature type="chain" id="PRO_5001869531" description="L,D-TPase catalytic domain-containing protein" evidence="8">
    <location>
        <begin position="31"/>
        <end position="345"/>
    </location>
</feature>
<dbReference type="CDD" id="cd16913">
    <property type="entry name" value="YkuD_like"/>
    <property type="match status" value="1"/>
</dbReference>
<comment type="caution">
    <text evidence="10">The sequence shown here is derived from an EMBL/GenBank/DDBJ whole genome shotgun (WGS) entry which is preliminary data.</text>
</comment>
<dbReference type="GO" id="GO:0071555">
    <property type="term" value="P:cell wall organization"/>
    <property type="evidence" value="ECO:0007669"/>
    <property type="project" value="UniProtKB-UniRule"/>
</dbReference>
<dbReference type="Gene3D" id="2.40.440.10">
    <property type="entry name" value="L,D-transpeptidase catalytic domain-like"/>
    <property type="match status" value="1"/>
</dbReference>
<comment type="pathway">
    <text evidence="1 7">Cell wall biogenesis; peptidoglycan biosynthesis.</text>
</comment>
<dbReference type="GO" id="GO:0016740">
    <property type="term" value="F:transferase activity"/>
    <property type="evidence" value="ECO:0007669"/>
    <property type="project" value="UniProtKB-KW"/>
</dbReference>